<sequence length="225" mass="25569">MLLLPWPNLSESEQQWQTRSSSHASLVAALTREYRTLRGTVNISPRQPGLDNGRFNVLEQLAASILQEGSAGCRVVQKFLKILQVVVQEPGQAFKPFLPSILSLCMEQVYPVVAEKLFRTSMLFHFINVLLQVLLHKSHDLLQEEITLAIYNMASVDFDAFYSVFMPEFLNGCQGVDTSQRDVLARNFKLEQDLPSFTQSVQRLVNDLRYYRLCNSSLPTGTIKL</sequence>
<evidence type="ECO:0000313" key="8">
    <source>
        <dbReference type="EMBL" id="MEQ2184406.1"/>
    </source>
</evidence>
<comment type="similarity">
    <text evidence="3">Belongs to the exportin family.</text>
</comment>
<keyword evidence="7" id="KW-0539">Nucleus</keyword>
<evidence type="ECO:0000256" key="1">
    <source>
        <dbReference type="ARBA" id="ARBA00004123"/>
    </source>
</evidence>
<evidence type="ECO:0000256" key="2">
    <source>
        <dbReference type="ARBA" id="ARBA00004496"/>
    </source>
</evidence>
<keyword evidence="6" id="KW-0653">Protein transport</keyword>
<keyword evidence="5" id="KW-0963">Cytoplasm</keyword>
<comment type="caution">
    <text evidence="8">The sequence shown here is derived from an EMBL/GenBank/DDBJ whole genome shotgun (WGS) entry which is preliminary data.</text>
</comment>
<comment type="subcellular location">
    <subcellularLocation>
        <location evidence="2">Cytoplasm</location>
    </subcellularLocation>
    <subcellularLocation>
        <location evidence="1">Nucleus</location>
    </subcellularLocation>
</comment>
<keyword evidence="9" id="KW-1185">Reference proteome</keyword>
<name>A0ABV0PLM9_9TELE</name>
<proteinExistence type="inferred from homology"/>
<evidence type="ECO:0000313" key="9">
    <source>
        <dbReference type="Proteomes" id="UP001476798"/>
    </source>
</evidence>
<dbReference type="Proteomes" id="UP001476798">
    <property type="component" value="Unassembled WGS sequence"/>
</dbReference>
<keyword evidence="4" id="KW-0813">Transport</keyword>
<dbReference type="InterPro" id="IPR040016">
    <property type="entry name" value="XPO6"/>
</dbReference>
<protein>
    <recommendedName>
        <fullName evidence="10">Exportin-1 C-terminal domain-containing protein</fullName>
    </recommendedName>
</protein>
<accession>A0ABV0PLM9</accession>
<evidence type="ECO:0000256" key="6">
    <source>
        <dbReference type="ARBA" id="ARBA00022927"/>
    </source>
</evidence>
<gene>
    <name evidence="8" type="ORF">GOODEAATRI_007617</name>
</gene>
<evidence type="ECO:0000256" key="5">
    <source>
        <dbReference type="ARBA" id="ARBA00022490"/>
    </source>
</evidence>
<evidence type="ECO:0008006" key="10">
    <source>
        <dbReference type="Google" id="ProtNLM"/>
    </source>
</evidence>
<reference evidence="8 9" key="1">
    <citation type="submission" date="2021-06" db="EMBL/GenBank/DDBJ databases">
        <authorList>
            <person name="Palmer J.M."/>
        </authorList>
    </citation>
    <scope>NUCLEOTIDE SEQUENCE [LARGE SCALE GENOMIC DNA]</scope>
    <source>
        <strain evidence="8 9">GA_2019</strain>
        <tissue evidence="8">Muscle</tissue>
    </source>
</reference>
<dbReference type="PANTHER" id="PTHR21452">
    <property type="entry name" value="EXPORTIN-6"/>
    <property type="match status" value="1"/>
</dbReference>
<dbReference type="PANTHER" id="PTHR21452:SF4">
    <property type="entry name" value="EXPORTIN-6"/>
    <property type="match status" value="1"/>
</dbReference>
<evidence type="ECO:0000256" key="4">
    <source>
        <dbReference type="ARBA" id="ARBA00022448"/>
    </source>
</evidence>
<evidence type="ECO:0000256" key="3">
    <source>
        <dbReference type="ARBA" id="ARBA00009466"/>
    </source>
</evidence>
<dbReference type="EMBL" id="JAHRIO010080353">
    <property type="protein sequence ID" value="MEQ2184406.1"/>
    <property type="molecule type" value="Genomic_DNA"/>
</dbReference>
<organism evidence="8 9">
    <name type="scientific">Goodea atripinnis</name>
    <dbReference type="NCBI Taxonomy" id="208336"/>
    <lineage>
        <taxon>Eukaryota</taxon>
        <taxon>Metazoa</taxon>
        <taxon>Chordata</taxon>
        <taxon>Craniata</taxon>
        <taxon>Vertebrata</taxon>
        <taxon>Euteleostomi</taxon>
        <taxon>Actinopterygii</taxon>
        <taxon>Neopterygii</taxon>
        <taxon>Teleostei</taxon>
        <taxon>Neoteleostei</taxon>
        <taxon>Acanthomorphata</taxon>
        <taxon>Ovalentaria</taxon>
        <taxon>Atherinomorphae</taxon>
        <taxon>Cyprinodontiformes</taxon>
        <taxon>Goodeidae</taxon>
        <taxon>Goodea</taxon>
    </lineage>
</organism>
<evidence type="ECO:0000256" key="7">
    <source>
        <dbReference type="ARBA" id="ARBA00023242"/>
    </source>
</evidence>